<dbReference type="Pfam" id="PF08264">
    <property type="entry name" value="Anticodon_1"/>
    <property type="match status" value="1"/>
</dbReference>
<dbReference type="PANTHER" id="PTHR11946:SF93">
    <property type="entry name" value="VALINE--TRNA LIGASE, CHLOROPLASTIC_MITOCHONDRIAL 2"/>
    <property type="match status" value="1"/>
</dbReference>
<dbReference type="FunFam" id="3.40.50.620:FF:000126">
    <property type="entry name" value="Valine--tRNA ligase chloroplastic/mitochondrial 2"/>
    <property type="match status" value="1"/>
</dbReference>
<dbReference type="SUPFAM" id="SSF52374">
    <property type="entry name" value="Nucleotidylyl transferase"/>
    <property type="match status" value="1"/>
</dbReference>
<dbReference type="PaxDb" id="2850-Phatr21513"/>
<keyword evidence="4 11" id="KW-0547">Nucleotide-binding</keyword>
<dbReference type="EMBL" id="CM000615">
    <property type="protein sequence ID" value="EEC46732.1"/>
    <property type="molecule type" value="Genomic_DNA"/>
</dbReference>
<proteinExistence type="inferred from homology"/>
<dbReference type="PRINTS" id="PR00986">
    <property type="entry name" value="TRNASYNTHVAL"/>
</dbReference>
<dbReference type="OMA" id="GMTKMFP"/>
<dbReference type="SUPFAM" id="SSF47323">
    <property type="entry name" value="Anticodon-binding domain of a subclass of class I aminoacyl-tRNA synthetases"/>
    <property type="match status" value="1"/>
</dbReference>
<dbReference type="InterPro" id="IPR010978">
    <property type="entry name" value="tRNA-bd_arm"/>
</dbReference>
<dbReference type="FunFam" id="1.10.287.380:FF:000001">
    <property type="entry name" value="Valine--tRNA ligase"/>
    <property type="match status" value="1"/>
</dbReference>
<dbReference type="InParanoid" id="B7G3Y1"/>
<sequence>MPSILRKPSSSSSRPRRNSMVTMWLYFSTGRTALALVPTINFSGARSLSREIPSFGAAFARTSHLSTRRSRVGQAFMSTTADPDTSKTTETDRAYDIINKERGLDKYEPASFESDIYRWWETAGCFQPDAKQKAIDDNDDSTSTAPYVLPMPPPNVTGRLHMGHAIFVALQDVLARFHRMRGRPVLWLPGTDHAGIATQLQVEKLLIAEGTTREEVGRDEFLRRVWMYKEEQGGFITSQLRSLGASADWSRERFTMDDDLSQAVVEAFCRLHEKGLVYRGEYMVNWAPLLQTAVSDLEVEYSEEEGKLYYFKYMVEGSEEFIPVATTRPETICGDTAVCVHPEDERYKHLVGKALVVPMSGGRTVPVIADEYVDMEFGTGALKITPGHDPNDYTLGKKFDLPIINIMNKDGSMNANAGQYDGLDRFECRQQLWTDMETEGLVIKADPHTQRVPRSQRGGEIIEPLVSSQWFVKTEGMGAKALKAVEDGDIKIVPQRFDKIWNNWLTDIHDWCVSRQLWWGHRIPVWYVGETGEDEFIVARNEKEAREKAVANGHSADVVLRQEEDVLDTWFSSGLWPFATVGWPQNEGVKGSDFDRFFPASCLETGYDIIFFWVARMVMMGIELTGKSPFSVVYLHGLVRAADGSKMSKTKGNVLDPLDTVAEFGADSLRYSLVTGVTPGQDIPLNMEKIEANRNFANKLWNCCKFVTGNALKDLSDEDLASLAVSGPIEQEEFDSLLLPERYIISKCHTLVASVTQDIEKYQLGAAGSKVYEFLWDQFADWYIEISKTRLYEGAGGGDNIEEAQAARRVLVYVLDTSLRLLHPYMPYVTEQLWHHLPRADAGPDQAAHALMLANWPQMNDNVLTTSEAAVAQFESFQALTRSVRNARAEYNVEPGKRIAAVIVARGKLKQAIEKELKSLIALAKLDPEQTLIYEAGSEEARQATQVESVQVVVQDGVEAFLPLSGLIDPEKERLRLEKRREKLEKEIQKLAGRLQSKGFVDKAPADVVEKAQAELAELEDQAGKVQASLETLTQ</sequence>
<dbReference type="HOGENOM" id="CLU_001493_0_2_1"/>
<dbReference type="InterPro" id="IPR002303">
    <property type="entry name" value="Valyl-tRNA_ligase"/>
</dbReference>
<dbReference type="CDD" id="cd07962">
    <property type="entry name" value="Anticodon_Ia_Val"/>
    <property type="match status" value="1"/>
</dbReference>
<dbReference type="GO" id="GO:0006438">
    <property type="term" value="P:valyl-tRNA aminoacylation"/>
    <property type="evidence" value="ECO:0007669"/>
    <property type="project" value="InterPro"/>
</dbReference>
<feature type="domain" description="Methionyl/Valyl/Leucyl/Isoleucyl-tRNA synthetase anticodon-binding" evidence="14">
    <location>
        <begin position="741"/>
        <end position="901"/>
    </location>
</feature>
<dbReference type="GO" id="GO:0005524">
    <property type="term" value="F:ATP binding"/>
    <property type="evidence" value="ECO:0007669"/>
    <property type="project" value="UniProtKB-KW"/>
</dbReference>
<evidence type="ECO:0000256" key="3">
    <source>
        <dbReference type="ARBA" id="ARBA00022598"/>
    </source>
</evidence>
<evidence type="ECO:0000256" key="7">
    <source>
        <dbReference type="ARBA" id="ARBA00023054"/>
    </source>
</evidence>
<evidence type="ECO:0000256" key="2">
    <source>
        <dbReference type="ARBA" id="ARBA00013169"/>
    </source>
</evidence>
<evidence type="ECO:0000256" key="1">
    <source>
        <dbReference type="ARBA" id="ARBA00005594"/>
    </source>
</evidence>
<protein>
    <recommendedName>
        <fullName evidence="2">valine--tRNA ligase</fullName>
        <ecNumber evidence="2">6.1.1.9</ecNumber>
    </recommendedName>
    <alternativeName>
        <fullName evidence="9">Valyl-tRNA synthetase</fullName>
    </alternativeName>
</protein>
<dbReference type="RefSeq" id="XP_002181518.1">
    <property type="nucleotide sequence ID" value="XM_002181482.1"/>
</dbReference>
<dbReference type="GO" id="GO:0005829">
    <property type="term" value="C:cytosol"/>
    <property type="evidence" value="ECO:0007669"/>
    <property type="project" value="TreeGrafter"/>
</dbReference>
<organism evidence="16 17">
    <name type="scientific">Phaeodactylum tricornutum (strain CCAP 1055/1)</name>
    <dbReference type="NCBI Taxonomy" id="556484"/>
    <lineage>
        <taxon>Eukaryota</taxon>
        <taxon>Sar</taxon>
        <taxon>Stramenopiles</taxon>
        <taxon>Ochrophyta</taxon>
        <taxon>Bacillariophyta</taxon>
        <taxon>Bacillariophyceae</taxon>
        <taxon>Bacillariophycidae</taxon>
        <taxon>Naviculales</taxon>
        <taxon>Phaeodactylaceae</taxon>
        <taxon>Phaeodactylum</taxon>
    </lineage>
</organism>
<dbReference type="NCBIfam" id="NF004349">
    <property type="entry name" value="PRK05729.1"/>
    <property type="match status" value="1"/>
</dbReference>
<dbReference type="InterPro" id="IPR009008">
    <property type="entry name" value="Val/Leu/Ile-tRNA-synth_edit"/>
</dbReference>
<dbReference type="InterPro" id="IPR037118">
    <property type="entry name" value="Val-tRNA_synth_C_sf"/>
</dbReference>
<dbReference type="InterPro" id="IPR013155">
    <property type="entry name" value="M/V/L/I-tRNA-synth_anticd-bd"/>
</dbReference>
<dbReference type="GeneID" id="7202384"/>
<dbReference type="GO" id="GO:0004832">
    <property type="term" value="F:valine-tRNA ligase activity"/>
    <property type="evidence" value="ECO:0007669"/>
    <property type="project" value="UniProtKB-EC"/>
</dbReference>
<dbReference type="InterPro" id="IPR002300">
    <property type="entry name" value="aa-tRNA-synth_Ia"/>
</dbReference>
<evidence type="ECO:0000313" key="16">
    <source>
        <dbReference type="EMBL" id="EEC46732.1"/>
    </source>
</evidence>
<keyword evidence="17" id="KW-1185">Reference proteome</keyword>
<comment type="similarity">
    <text evidence="1 11">Belongs to the class-I aminoacyl-tRNA synthetase family.</text>
</comment>
<evidence type="ECO:0000256" key="11">
    <source>
        <dbReference type="RuleBase" id="RU363035"/>
    </source>
</evidence>
<evidence type="ECO:0000256" key="10">
    <source>
        <dbReference type="ARBA" id="ARBA00047552"/>
    </source>
</evidence>
<feature type="domain" description="Valyl-tRNA synthetase tRNA-binding arm" evidence="15">
    <location>
        <begin position="971"/>
        <end position="1033"/>
    </location>
</feature>
<keyword evidence="8 11" id="KW-0030">Aminoacyl-tRNA synthetase</keyword>
<evidence type="ECO:0000256" key="9">
    <source>
        <dbReference type="ARBA" id="ARBA00029936"/>
    </source>
</evidence>
<evidence type="ECO:0000259" key="15">
    <source>
        <dbReference type="Pfam" id="PF10458"/>
    </source>
</evidence>
<dbReference type="SUPFAM" id="SSF46589">
    <property type="entry name" value="tRNA-binding arm"/>
    <property type="match status" value="1"/>
</dbReference>
<dbReference type="HAMAP" id="MF_02004">
    <property type="entry name" value="Val_tRNA_synth_type1"/>
    <property type="match status" value="1"/>
</dbReference>
<dbReference type="InterPro" id="IPR009080">
    <property type="entry name" value="tRNAsynth_Ia_anticodon-bd"/>
</dbReference>
<dbReference type="Gene3D" id="3.40.50.620">
    <property type="entry name" value="HUPs"/>
    <property type="match status" value="2"/>
</dbReference>
<evidence type="ECO:0000256" key="12">
    <source>
        <dbReference type="SAM" id="Coils"/>
    </source>
</evidence>
<evidence type="ECO:0000313" key="17">
    <source>
        <dbReference type="Proteomes" id="UP000000759"/>
    </source>
</evidence>
<comment type="catalytic activity">
    <reaction evidence="10">
        <text>tRNA(Val) + L-valine + ATP = L-valyl-tRNA(Val) + AMP + diphosphate</text>
        <dbReference type="Rhea" id="RHEA:10704"/>
        <dbReference type="Rhea" id="RHEA-COMP:9672"/>
        <dbReference type="Rhea" id="RHEA-COMP:9708"/>
        <dbReference type="ChEBI" id="CHEBI:30616"/>
        <dbReference type="ChEBI" id="CHEBI:33019"/>
        <dbReference type="ChEBI" id="CHEBI:57762"/>
        <dbReference type="ChEBI" id="CHEBI:78442"/>
        <dbReference type="ChEBI" id="CHEBI:78537"/>
        <dbReference type="ChEBI" id="CHEBI:456215"/>
        <dbReference type="EC" id="6.1.1.9"/>
    </reaction>
</comment>
<dbReference type="FunFam" id="3.40.50.620:FF:000020">
    <property type="entry name" value="Valine--tRNA ligase, mitochondrial"/>
    <property type="match status" value="1"/>
</dbReference>
<dbReference type="NCBIfam" id="TIGR00422">
    <property type="entry name" value="valS"/>
    <property type="match status" value="1"/>
</dbReference>
<dbReference type="OrthoDB" id="629407at2759"/>
<dbReference type="Gene3D" id="1.10.287.380">
    <property type="entry name" value="Valyl-tRNA synthetase, C-terminal domain"/>
    <property type="match status" value="1"/>
</dbReference>
<dbReference type="InterPro" id="IPR033705">
    <property type="entry name" value="Anticodon_Ia_Val"/>
</dbReference>
<dbReference type="Pfam" id="PF00133">
    <property type="entry name" value="tRNA-synt_1"/>
    <property type="match status" value="1"/>
</dbReference>
<evidence type="ECO:0000256" key="4">
    <source>
        <dbReference type="ARBA" id="ARBA00022741"/>
    </source>
</evidence>
<gene>
    <name evidence="16" type="ORF">PHATRDRAFT_21513</name>
</gene>
<dbReference type="Proteomes" id="UP000000759">
    <property type="component" value="Chromosome 13"/>
</dbReference>
<accession>B7G3Y1</accession>
<dbReference type="SUPFAM" id="SSF50677">
    <property type="entry name" value="ValRS/IleRS/LeuRS editing domain"/>
    <property type="match status" value="1"/>
</dbReference>
<evidence type="ECO:0000259" key="14">
    <source>
        <dbReference type="Pfam" id="PF08264"/>
    </source>
</evidence>
<name>B7G3Y1_PHATC</name>
<feature type="coiled-coil region" evidence="12">
    <location>
        <begin position="967"/>
        <end position="1029"/>
    </location>
</feature>
<feature type="domain" description="Aminoacyl-tRNA synthetase class Ia" evidence="13">
    <location>
        <begin position="116"/>
        <end position="683"/>
    </location>
</feature>
<dbReference type="Pfam" id="PF10458">
    <property type="entry name" value="Val_tRNA-synt_C"/>
    <property type="match status" value="1"/>
</dbReference>
<keyword evidence="6 11" id="KW-0648">Protein biosynthesis</keyword>
<dbReference type="EC" id="6.1.1.9" evidence="2"/>
<keyword evidence="7 12" id="KW-0175">Coiled coil</keyword>
<dbReference type="eggNOG" id="KOG0432">
    <property type="taxonomic scope" value="Eukaryota"/>
</dbReference>
<dbReference type="GO" id="GO:0002161">
    <property type="term" value="F:aminoacyl-tRNA deacylase activity"/>
    <property type="evidence" value="ECO:0007669"/>
    <property type="project" value="InterPro"/>
</dbReference>
<dbReference type="Gene3D" id="3.90.740.10">
    <property type="entry name" value="Valyl/Leucyl/Isoleucyl-tRNA synthetase, editing domain"/>
    <property type="match status" value="1"/>
</dbReference>
<evidence type="ECO:0000259" key="13">
    <source>
        <dbReference type="Pfam" id="PF00133"/>
    </source>
</evidence>
<dbReference type="AlphaFoldDB" id="B7G3Y1"/>
<reference evidence="17" key="2">
    <citation type="submission" date="2008-08" db="EMBL/GenBank/DDBJ databases">
        <authorList>
            <consortium name="Diatom Consortium"/>
            <person name="Grigoriev I."/>
            <person name="Grimwood J."/>
            <person name="Kuo A."/>
            <person name="Otillar R.P."/>
            <person name="Salamov A."/>
            <person name="Detter J.C."/>
            <person name="Lindquist E."/>
            <person name="Shapiro H."/>
            <person name="Lucas S."/>
            <person name="Glavina del Rio T."/>
            <person name="Pitluck S."/>
            <person name="Rokhsar D."/>
            <person name="Bowler C."/>
        </authorList>
    </citation>
    <scope>GENOME REANNOTATION</scope>
    <source>
        <strain evidence="17">CCAP 1055/1</strain>
    </source>
</reference>
<dbReference type="KEGG" id="pti:PHATRDRAFT_21513"/>
<dbReference type="FunFam" id="1.10.730.10:FF:000014">
    <property type="entry name" value="Valine--tRNA ligase"/>
    <property type="match status" value="1"/>
</dbReference>
<evidence type="ECO:0000256" key="5">
    <source>
        <dbReference type="ARBA" id="ARBA00022840"/>
    </source>
</evidence>
<dbReference type="Gene3D" id="1.10.730.10">
    <property type="entry name" value="Isoleucyl-tRNA Synthetase, Domain 1"/>
    <property type="match status" value="1"/>
</dbReference>
<reference evidence="16 17" key="1">
    <citation type="journal article" date="2008" name="Nature">
        <title>The Phaeodactylum genome reveals the evolutionary history of diatom genomes.</title>
        <authorList>
            <person name="Bowler C."/>
            <person name="Allen A.E."/>
            <person name="Badger J.H."/>
            <person name="Grimwood J."/>
            <person name="Jabbari K."/>
            <person name="Kuo A."/>
            <person name="Maheswari U."/>
            <person name="Martens C."/>
            <person name="Maumus F."/>
            <person name="Otillar R.P."/>
            <person name="Rayko E."/>
            <person name="Salamov A."/>
            <person name="Vandepoele K."/>
            <person name="Beszteri B."/>
            <person name="Gruber A."/>
            <person name="Heijde M."/>
            <person name="Katinka M."/>
            <person name="Mock T."/>
            <person name="Valentin K."/>
            <person name="Verret F."/>
            <person name="Berges J.A."/>
            <person name="Brownlee C."/>
            <person name="Cadoret J.P."/>
            <person name="Chiovitti A."/>
            <person name="Choi C.J."/>
            <person name="Coesel S."/>
            <person name="De Martino A."/>
            <person name="Detter J.C."/>
            <person name="Durkin C."/>
            <person name="Falciatore A."/>
            <person name="Fournet J."/>
            <person name="Haruta M."/>
            <person name="Huysman M.J."/>
            <person name="Jenkins B.D."/>
            <person name="Jiroutova K."/>
            <person name="Jorgensen R.E."/>
            <person name="Joubert Y."/>
            <person name="Kaplan A."/>
            <person name="Kroger N."/>
            <person name="Kroth P.G."/>
            <person name="La Roche J."/>
            <person name="Lindquist E."/>
            <person name="Lommer M."/>
            <person name="Martin-Jezequel V."/>
            <person name="Lopez P.J."/>
            <person name="Lucas S."/>
            <person name="Mangogna M."/>
            <person name="McGinnis K."/>
            <person name="Medlin L.K."/>
            <person name="Montsant A."/>
            <person name="Oudot-Le Secq M.P."/>
            <person name="Napoli C."/>
            <person name="Obornik M."/>
            <person name="Parker M.S."/>
            <person name="Petit J.L."/>
            <person name="Porcel B.M."/>
            <person name="Poulsen N."/>
            <person name="Robison M."/>
            <person name="Rychlewski L."/>
            <person name="Rynearson T.A."/>
            <person name="Schmutz J."/>
            <person name="Shapiro H."/>
            <person name="Siaut M."/>
            <person name="Stanley M."/>
            <person name="Sussman M.R."/>
            <person name="Taylor A.R."/>
            <person name="Vardi A."/>
            <person name="von Dassow P."/>
            <person name="Vyverman W."/>
            <person name="Willis A."/>
            <person name="Wyrwicz L.S."/>
            <person name="Rokhsar D.S."/>
            <person name="Weissenbach J."/>
            <person name="Armbrust E.V."/>
            <person name="Green B.R."/>
            <person name="Van de Peer Y."/>
            <person name="Grigoriev I.V."/>
        </authorList>
    </citation>
    <scope>NUCLEOTIDE SEQUENCE [LARGE SCALE GENOMIC DNA]</scope>
    <source>
        <strain evidence="16 17">CCAP 1055/1</strain>
    </source>
</reference>
<evidence type="ECO:0000256" key="8">
    <source>
        <dbReference type="ARBA" id="ARBA00023146"/>
    </source>
</evidence>
<dbReference type="InterPro" id="IPR019499">
    <property type="entry name" value="Val-tRNA_synth_tRNA-bd"/>
</dbReference>
<keyword evidence="3 11" id="KW-0436">Ligase</keyword>
<dbReference type="PANTHER" id="PTHR11946">
    <property type="entry name" value="VALYL-TRNA SYNTHETASES"/>
    <property type="match status" value="1"/>
</dbReference>
<evidence type="ECO:0000256" key="6">
    <source>
        <dbReference type="ARBA" id="ARBA00022917"/>
    </source>
</evidence>
<dbReference type="InterPro" id="IPR014729">
    <property type="entry name" value="Rossmann-like_a/b/a_fold"/>
</dbReference>
<dbReference type="CDD" id="cd00817">
    <property type="entry name" value="ValRS_core"/>
    <property type="match status" value="1"/>
</dbReference>
<dbReference type="InterPro" id="IPR001412">
    <property type="entry name" value="aa-tRNA-synth_I_CS"/>
</dbReference>
<keyword evidence="5 11" id="KW-0067">ATP-binding</keyword>
<dbReference type="STRING" id="556484.B7G3Y1"/>
<dbReference type="PROSITE" id="PS00178">
    <property type="entry name" value="AA_TRNA_LIGASE_I"/>
    <property type="match status" value="1"/>
</dbReference>